<feature type="region of interest" description="Disordered" evidence="1">
    <location>
        <begin position="379"/>
        <end position="413"/>
    </location>
</feature>
<proteinExistence type="predicted"/>
<sequence length="827" mass="84955">MSSKKYKRERLDQPGGRAYEPEAFELLDGLDVTGIGAGARYRPVPAQPPAQPQERSWGEAIADAGVQSAEGVNTTLGSVFNLFSPSSGVADFFRSNGEHWRKAQSPVMQRKLAEAEKVISAADQDSIIEQSIAAARAYSSDPVLISRFIFTNLPSVLPGLGASRVGQIATLAAGGSTALAATAGTTMAGATEALMNAGGARGKAFEEIRDTLRKQSVPEDEAVRIALGKSVLPAAIGSLTGLLPGKRHIERALAGRGHAVTGALASAMLGKQLDDVLPQMATNHQAGEVDGRPLSRNVGRTAVEAAVSGLPPAGVAAIAARRSRAQGGKAGSEGDAALPITSPESASPSRPGSPVPVDAGPAAMEISAGPAKMDKAVSTVPAASGRGADGDAKPQGARQRGPVPADAFASGDAPAFDPATVQARNWLQFVSERGENIGRLRRGTPAWELLQDDWKAVQAARREASADRTAPVEDATVRAPGDENAPAAPVAEDSAPVPGSEKASMQPAPGVRRSGEPTADEASGAQDSSGPPAAAAQRPHPGGELPAALPAAVKVGAGDGASAPDTAPAAVQPASRQDADKSASPAPDASMGNVKEVADAISASWTKGPPVGVMFDLKEPRLAQAMRDAGREPGADGGTQGPRGFYADGQLHLLANASHTPAQVARVVYRQALGQHGLQGAFGEGMDAVLDQIVAARPRDVREKAQEHGLAEGREGRRAAAQDVLAAMAEQSPQAGFVRKAVEAVRSRLRAQLPSIRPMAMSDARIIEDFILPARDWVRRGGQPAGNGLPAAVAAPRAEADAQRQRVDAQARTGMDKGESGDVGSRQ</sequence>
<name>A0AAJ2QXE3_DELAC</name>
<protein>
    <submittedName>
        <fullName evidence="2">Uncharacterized protein</fullName>
    </submittedName>
</protein>
<dbReference type="EMBL" id="JAWWMZ010000003">
    <property type="protein sequence ID" value="MDX4954005.1"/>
    <property type="molecule type" value="Genomic_DNA"/>
</dbReference>
<dbReference type="AlphaFoldDB" id="A0AAJ2QXE3"/>
<comment type="caution">
    <text evidence="2">The sequence shown here is derived from an EMBL/GenBank/DDBJ whole genome shotgun (WGS) entry which is preliminary data.</text>
</comment>
<reference evidence="2" key="1">
    <citation type="submission" date="2023-11" db="EMBL/GenBank/DDBJ databases">
        <title>Identification and selenium tolerance of Delftia acidovorans R3-25.</title>
        <authorList>
            <person name="Zhang S."/>
            <person name="Liu Y."/>
            <person name="Guo Y."/>
        </authorList>
    </citation>
    <scope>NUCLEOTIDE SEQUENCE</scope>
    <source>
        <strain evidence="2">R3-25</strain>
    </source>
</reference>
<evidence type="ECO:0000313" key="3">
    <source>
        <dbReference type="Proteomes" id="UP001287445"/>
    </source>
</evidence>
<evidence type="ECO:0000256" key="1">
    <source>
        <dbReference type="SAM" id="MobiDB-lite"/>
    </source>
</evidence>
<accession>A0AAJ2QXE3</accession>
<organism evidence="2 3">
    <name type="scientific">Delftia acidovorans</name>
    <name type="common">Pseudomonas acidovorans</name>
    <name type="synonym">Comamonas acidovorans</name>
    <dbReference type="NCBI Taxonomy" id="80866"/>
    <lineage>
        <taxon>Bacteria</taxon>
        <taxon>Pseudomonadati</taxon>
        <taxon>Pseudomonadota</taxon>
        <taxon>Betaproteobacteria</taxon>
        <taxon>Burkholderiales</taxon>
        <taxon>Comamonadaceae</taxon>
        <taxon>Delftia</taxon>
    </lineage>
</organism>
<feature type="region of interest" description="Disordered" evidence="1">
    <location>
        <begin position="326"/>
        <end position="362"/>
    </location>
</feature>
<feature type="region of interest" description="Disordered" evidence="1">
    <location>
        <begin position="783"/>
        <end position="827"/>
    </location>
</feature>
<dbReference type="RefSeq" id="WP_319073519.1">
    <property type="nucleotide sequence ID" value="NZ_JAWWMZ010000003.1"/>
</dbReference>
<gene>
    <name evidence="2" type="ORF">SGN30_11345</name>
</gene>
<dbReference type="Proteomes" id="UP001287445">
    <property type="component" value="Unassembled WGS sequence"/>
</dbReference>
<evidence type="ECO:0000313" key="2">
    <source>
        <dbReference type="EMBL" id="MDX4954005.1"/>
    </source>
</evidence>
<feature type="region of interest" description="Disordered" evidence="1">
    <location>
        <begin position="461"/>
        <end position="592"/>
    </location>
</feature>
<feature type="compositionally biased region" description="Basic and acidic residues" evidence="1">
    <location>
        <begin position="798"/>
        <end position="820"/>
    </location>
</feature>